<keyword evidence="2" id="KW-0472">Membrane</keyword>
<keyword evidence="2" id="KW-1133">Transmembrane helix</keyword>
<reference evidence="3 4" key="1">
    <citation type="submission" date="2023-07" db="EMBL/GenBank/DDBJ databases">
        <title>Comparative genomics of wheat-associated soil bacteria to identify genetic determinants of phenazine resistance.</title>
        <authorList>
            <person name="Mouncey N."/>
        </authorList>
    </citation>
    <scope>NUCLEOTIDE SEQUENCE [LARGE SCALE GENOMIC DNA]</scope>
    <source>
        <strain evidence="3 4">W4I19-2</strain>
    </source>
</reference>
<accession>A0ABU0PYK8</accession>
<dbReference type="EMBL" id="JAUSYA010000001">
    <property type="protein sequence ID" value="MDQ0683482.1"/>
    <property type="molecule type" value="Genomic_DNA"/>
</dbReference>
<keyword evidence="4" id="KW-1185">Reference proteome</keyword>
<evidence type="ECO:0000313" key="4">
    <source>
        <dbReference type="Proteomes" id="UP001243364"/>
    </source>
</evidence>
<keyword evidence="2" id="KW-0812">Transmembrane</keyword>
<feature type="transmembrane region" description="Helical" evidence="2">
    <location>
        <begin position="41"/>
        <end position="59"/>
    </location>
</feature>
<dbReference type="RefSeq" id="WP_307042395.1">
    <property type="nucleotide sequence ID" value="NZ_JAUSYA010000001.1"/>
</dbReference>
<protein>
    <recommendedName>
        <fullName evidence="5">Integral membrane protein</fullName>
    </recommendedName>
</protein>
<proteinExistence type="predicted"/>
<name>A0ABU0PYK8_STRAH</name>
<feature type="region of interest" description="Disordered" evidence="1">
    <location>
        <begin position="1"/>
        <end position="33"/>
    </location>
</feature>
<evidence type="ECO:0000256" key="1">
    <source>
        <dbReference type="SAM" id="MobiDB-lite"/>
    </source>
</evidence>
<evidence type="ECO:0000256" key="2">
    <source>
        <dbReference type="SAM" id="Phobius"/>
    </source>
</evidence>
<sequence length="148" mass="16245">MSGGTSDDKTAARAAGVPVSGPVPAAAGGESRGQRHHPVRWLLLCVLSCVVTFFVWVWGALSGGLDVGETCALRGQPYDGAYRGEHLRELDQIFPLHDKCNESYDLVPVWVNPALVLLSLVAVGSLLASCWTTFVRVRRFWRRRRAVR</sequence>
<dbReference type="Proteomes" id="UP001243364">
    <property type="component" value="Unassembled WGS sequence"/>
</dbReference>
<evidence type="ECO:0000313" key="3">
    <source>
        <dbReference type="EMBL" id="MDQ0683482.1"/>
    </source>
</evidence>
<organism evidence="3 4">
    <name type="scientific">Streptomyces achromogenes</name>
    <dbReference type="NCBI Taxonomy" id="67255"/>
    <lineage>
        <taxon>Bacteria</taxon>
        <taxon>Bacillati</taxon>
        <taxon>Actinomycetota</taxon>
        <taxon>Actinomycetes</taxon>
        <taxon>Kitasatosporales</taxon>
        <taxon>Streptomycetaceae</taxon>
        <taxon>Streptomyces</taxon>
    </lineage>
</organism>
<gene>
    <name evidence="3" type="ORF">QFZ56_002445</name>
</gene>
<feature type="transmembrane region" description="Helical" evidence="2">
    <location>
        <begin position="114"/>
        <end position="135"/>
    </location>
</feature>
<evidence type="ECO:0008006" key="5">
    <source>
        <dbReference type="Google" id="ProtNLM"/>
    </source>
</evidence>
<feature type="compositionally biased region" description="Basic and acidic residues" evidence="1">
    <location>
        <begin position="1"/>
        <end position="11"/>
    </location>
</feature>
<comment type="caution">
    <text evidence="3">The sequence shown here is derived from an EMBL/GenBank/DDBJ whole genome shotgun (WGS) entry which is preliminary data.</text>
</comment>